<dbReference type="InterPro" id="IPR029044">
    <property type="entry name" value="Nucleotide-diphossugar_trans"/>
</dbReference>
<comment type="similarity">
    <text evidence="1">Belongs to the UDP-glucose/GDP-mannose dehydrogenase family.</text>
</comment>
<dbReference type="InterPro" id="IPR028359">
    <property type="entry name" value="UDP_ManNAc/GlcNAc_DH"/>
</dbReference>
<dbReference type="InterPro" id="IPR001732">
    <property type="entry name" value="UDP-Glc/GDP-Man_DH_N"/>
</dbReference>
<comment type="caution">
    <text evidence="4">The sequence shown here is derived from an EMBL/GenBank/DDBJ whole genome shotgun (WGS) entry which is preliminary data.</text>
</comment>
<evidence type="ECO:0000259" key="3">
    <source>
        <dbReference type="Pfam" id="PF03721"/>
    </source>
</evidence>
<dbReference type="Pfam" id="PF00984">
    <property type="entry name" value="UDPG_MGDP_dh"/>
    <property type="match status" value="1"/>
</dbReference>
<feature type="domain" description="UDP-glucose/GDP-mannose dehydrogenase N-terminal" evidence="3">
    <location>
        <begin position="245"/>
        <end position="425"/>
    </location>
</feature>
<dbReference type="Proteomes" id="UP000178870">
    <property type="component" value="Unassembled WGS sequence"/>
</dbReference>
<dbReference type="GO" id="GO:0051287">
    <property type="term" value="F:NAD binding"/>
    <property type="evidence" value="ECO:0007669"/>
    <property type="project" value="InterPro"/>
</dbReference>
<organism evidence="4 5">
    <name type="scientific">Candidatus Woesebacteria bacterium RIFCSPHIGHO2_01_FULL_44_21</name>
    <dbReference type="NCBI Taxonomy" id="1802503"/>
    <lineage>
        <taxon>Bacteria</taxon>
        <taxon>Candidatus Woeseibacteriota</taxon>
    </lineage>
</organism>
<dbReference type="Pfam" id="PF03721">
    <property type="entry name" value="UDPG_MGDP_dh_N"/>
    <property type="match status" value="1"/>
</dbReference>
<dbReference type="EMBL" id="MGGP01000025">
    <property type="protein sequence ID" value="OGM31448.1"/>
    <property type="molecule type" value="Genomic_DNA"/>
</dbReference>
<dbReference type="SUPFAM" id="SSF48179">
    <property type="entry name" value="6-phosphogluconate dehydrogenase C-terminal domain-like"/>
    <property type="match status" value="1"/>
</dbReference>
<dbReference type="GO" id="GO:0016616">
    <property type="term" value="F:oxidoreductase activity, acting on the CH-OH group of donors, NAD or NADP as acceptor"/>
    <property type="evidence" value="ECO:0007669"/>
    <property type="project" value="InterPro"/>
</dbReference>
<dbReference type="AlphaFoldDB" id="A0A1F7YXJ9"/>
<dbReference type="SUPFAM" id="SSF51735">
    <property type="entry name" value="NAD(P)-binding Rossmann-fold domains"/>
    <property type="match status" value="1"/>
</dbReference>
<proteinExistence type="inferred from homology"/>
<name>A0A1F7YXJ9_9BACT</name>
<reference evidence="4 5" key="1">
    <citation type="journal article" date="2016" name="Nat. Commun.">
        <title>Thousands of microbial genomes shed light on interconnected biogeochemical processes in an aquifer system.</title>
        <authorList>
            <person name="Anantharaman K."/>
            <person name="Brown C.T."/>
            <person name="Hug L.A."/>
            <person name="Sharon I."/>
            <person name="Castelle C.J."/>
            <person name="Probst A.J."/>
            <person name="Thomas B.C."/>
            <person name="Singh A."/>
            <person name="Wilkins M.J."/>
            <person name="Karaoz U."/>
            <person name="Brodie E.L."/>
            <person name="Williams K.H."/>
            <person name="Hubbard S.S."/>
            <person name="Banfield J.F."/>
        </authorList>
    </citation>
    <scope>NUCLEOTIDE SEQUENCE [LARGE SCALE GENOMIC DNA]</scope>
</reference>
<dbReference type="PANTHER" id="PTHR43750:SF1">
    <property type="entry name" value="GDP-MANNOSE 6-DEHYDROGENASE"/>
    <property type="match status" value="1"/>
</dbReference>
<dbReference type="GO" id="GO:0016628">
    <property type="term" value="F:oxidoreductase activity, acting on the CH-CH group of donors, NAD or NADP as acceptor"/>
    <property type="evidence" value="ECO:0007669"/>
    <property type="project" value="InterPro"/>
</dbReference>
<dbReference type="SUPFAM" id="SSF53448">
    <property type="entry name" value="Nucleotide-diphospho-sugar transferases"/>
    <property type="match status" value="1"/>
</dbReference>
<accession>A0A1F7YXJ9</accession>
<sequence length="653" mass="74354">MNTNDTPKLSLLVPSRERAESLKFSLNSLGLDRNNLEVLVWVDGDDAQLDLYRAIAKENKRIRLFIKPRIGYLQYHLMMDFLAQQAVGEWQMLWNDDAYMEHVEWYDTFIEYASLNPPLTEPVLLNIWGQGRPQHFFPVISKKYFEIVGHWSQMTICDTWIKHIACRTNIRRYVFGIKPRHRKFGADNGALGDLIDNTSHSIEQLQKDTGDVYLGQRSRQNRVKMDNDVAKITSWIRSTTDRNIRIGFVGLGKLGLPVALAIESRGKNIVGFDIDPKIKKYISDRKIPFQEQGTEKLLQNTTIEMVDSVEQVIKKCNLVFCAVQTPHDERFEGHKPLKDEPTDFDYSHLKKAVKDIVKAANKLKEKTTLVVISTCLPSTFEKEIKPLLSPKVNYIYNPFFIAMGTVITDFLNPEFVLVGNNNGDTTPLTNFYKMIHGQDKAFITDITTAEGIKVLYNTYITSKIVFANIYGEMAHKLGMNADDIYNALGRATDRIISTRYLKSGVGDGGGCHPRDNIALSYLAKKYKMSFNLFENLMKAREKHMEWLADLTCDESRSSGLPIVILGKAFKPETNLQTGSPAILLANILNDKGVEFSHFEFDHPEEMPIAVYILATQHTQYTQIKFPAGSIIIDPFRYIEKKDGITIISIGGKK</sequence>
<dbReference type="PIRSF" id="PIRSF000124">
    <property type="entry name" value="UDPglc_GDPman_dh"/>
    <property type="match status" value="1"/>
</dbReference>
<dbReference type="InterPro" id="IPR014026">
    <property type="entry name" value="UDP-Glc/GDP-Man_DH_dimer"/>
</dbReference>
<gene>
    <name evidence="4" type="ORF">A2803_05260</name>
</gene>
<dbReference type="InterPro" id="IPR036291">
    <property type="entry name" value="NAD(P)-bd_dom_sf"/>
</dbReference>
<dbReference type="Gene3D" id="3.40.50.720">
    <property type="entry name" value="NAD(P)-binding Rossmann-like Domain"/>
    <property type="match status" value="2"/>
</dbReference>
<evidence type="ECO:0000313" key="4">
    <source>
        <dbReference type="EMBL" id="OGM31448.1"/>
    </source>
</evidence>
<dbReference type="PIRSF" id="PIRSF500136">
    <property type="entry name" value="UDP_ManNAc_DH"/>
    <property type="match status" value="1"/>
</dbReference>
<dbReference type="GO" id="GO:0000271">
    <property type="term" value="P:polysaccharide biosynthetic process"/>
    <property type="evidence" value="ECO:0007669"/>
    <property type="project" value="InterPro"/>
</dbReference>
<dbReference type="NCBIfam" id="TIGR03026">
    <property type="entry name" value="NDP-sugDHase"/>
    <property type="match status" value="1"/>
</dbReference>
<dbReference type="Gene3D" id="3.90.550.10">
    <property type="entry name" value="Spore Coat Polysaccharide Biosynthesis Protein SpsA, Chain A"/>
    <property type="match status" value="1"/>
</dbReference>
<evidence type="ECO:0000259" key="2">
    <source>
        <dbReference type="Pfam" id="PF00984"/>
    </source>
</evidence>
<evidence type="ECO:0000256" key="1">
    <source>
        <dbReference type="ARBA" id="ARBA00006601"/>
    </source>
</evidence>
<feature type="domain" description="UDP-glucose/GDP-mannose dehydrogenase dimerisation" evidence="2">
    <location>
        <begin position="448"/>
        <end position="538"/>
    </location>
</feature>
<protein>
    <recommendedName>
        <fullName evidence="6">UDP-glucose/GDP-mannose dehydrogenase C-terminal domain-containing protein</fullName>
    </recommendedName>
</protein>
<evidence type="ECO:0000313" key="5">
    <source>
        <dbReference type="Proteomes" id="UP000178870"/>
    </source>
</evidence>
<dbReference type="InterPro" id="IPR017476">
    <property type="entry name" value="UDP-Glc/GDP-Man"/>
</dbReference>
<dbReference type="InterPro" id="IPR008927">
    <property type="entry name" value="6-PGluconate_DH-like_C_sf"/>
</dbReference>
<evidence type="ECO:0008006" key="6">
    <source>
        <dbReference type="Google" id="ProtNLM"/>
    </source>
</evidence>
<dbReference type="PANTHER" id="PTHR43750">
    <property type="entry name" value="UDP-GLUCOSE 6-DEHYDROGENASE TUAD"/>
    <property type="match status" value="1"/>
</dbReference>